<dbReference type="InterPro" id="IPR011053">
    <property type="entry name" value="Single_hybrid_motif"/>
</dbReference>
<dbReference type="PANTHER" id="PTHR43416:SF5">
    <property type="entry name" value="DIHYDROLIPOYLLYSINE-RESIDUE SUCCINYLTRANSFERASE COMPONENT OF 2-OXOGLUTARATE DEHYDROGENASE COMPLEX, MITOCHONDRIAL"/>
    <property type="match status" value="1"/>
</dbReference>
<evidence type="ECO:0000256" key="7">
    <source>
        <dbReference type="ARBA" id="ARBA00022823"/>
    </source>
</evidence>
<name>A0A4D6YJE3_9GAMM</name>
<evidence type="ECO:0000313" key="13">
    <source>
        <dbReference type="Proteomes" id="UP000298685"/>
    </source>
</evidence>
<dbReference type="CDD" id="cd06849">
    <property type="entry name" value="lipoyl_domain"/>
    <property type="match status" value="1"/>
</dbReference>
<evidence type="ECO:0000256" key="2">
    <source>
        <dbReference type="ARBA" id="ARBA00004052"/>
    </source>
</evidence>
<evidence type="ECO:0000256" key="6">
    <source>
        <dbReference type="ARBA" id="ARBA00022679"/>
    </source>
</evidence>
<evidence type="ECO:0000256" key="10">
    <source>
        <dbReference type="NCBIfam" id="TIGR01347"/>
    </source>
</evidence>
<dbReference type="GO" id="GO:0033512">
    <property type="term" value="P:L-lysine catabolic process to acetyl-CoA via saccharopine"/>
    <property type="evidence" value="ECO:0007669"/>
    <property type="project" value="UniProtKB-UniPathway"/>
</dbReference>
<keyword evidence="6 12" id="KW-0808">Transferase</keyword>
<keyword evidence="8 12" id="KW-0012">Acyltransferase</keyword>
<sequence length="384" mass="43883">MKEIHILVPELPESVTQATVVKWYKKIGDIVEQDEILVDIETEKVILEVPSQVQGILTKILQQQGNIVNSKQILGYVKETKNIEKNNTHNITNVQDKTIQKICSDTIKNYVTQLSPSVRRSLAKNSNFNITTSNIKNQLKQNEKKYISKVESLREERVPISMIRKRISEKLLHTMHNTAMLTTFNEVNMQKIIKIRNKYRNIFEKKYNIRLGFMPFFIKSTVEALKIFPMINAKIENKEMVYYKYFDINIAISTTKGLVTPILKDVNYMSISDIEKKIQSFISKGNQGKLELSDLIGGNFTITNGGIFGSLLSTPIINPPQVAILGIHAIQERVIAIDNKIKIAPMMYIALSYDHCIIDGKEAVSFLKTIKNLLEDPTRILLDL</sequence>
<dbReference type="InterPro" id="IPR050537">
    <property type="entry name" value="2-oxoacid_dehydrogenase"/>
</dbReference>
<dbReference type="OrthoDB" id="9805770at2"/>
<dbReference type="UniPathway" id="UPA00868">
    <property type="reaction ID" value="UER00840"/>
</dbReference>
<dbReference type="PROSITE" id="PS50968">
    <property type="entry name" value="BIOTINYL_LIPOYL"/>
    <property type="match status" value="1"/>
</dbReference>
<dbReference type="GO" id="GO:0006099">
    <property type="term" value="P:tricarboxylic acid cycle"/>
    <property type="evidence" value="ECO:0007669"/>
    <property type="project" value="UniProtKB-UniRule"/>
</dbReference>
<dbReference type="RefSeq" id="WP_158350570.1">
    <property type="nucleotide sequence ID" value="NZ_CP032999.1"/>
</dbReference>
<dbReference type="SUPFAM" id="SSF51230">
    <property type="entry name" value="Single hybrid motif"/>
    <property type="match status" value="1"/>
</dbReference>
<comment type="pathway">
    <text evidence="3">Amino-acid degradation; L-lysine degradation via saccharopine pathway; glutaryl-CoA from L-lysine: step 6/6.</text>
</comment>
<dbReference type="InterPro" id="IPR023213">
    <property type="entry name" value="CAT-like_dom_sf"/>
</dbReference>
<evidence type="ECO:0000256" key="3">
    <source>
        <dbReference type="ARBA" id="ARBA00005145"/>
    </source>
</evidence>
<evidence type="ECO:0000256" key="1">
    <source>
        <dbReference type="ARBA" id="ARBA00001938"/>
    </source>
</evidence>
<dbReference type="InterPro" id="IPR001078">
    <property type="entry name" value="2-oxoacid_DH_actylTfrase"/>
</dbReference>
<dbReference type="Pfam" id="PF00198">
    <property type="entry name" value="2-oxoacid_dh"/>
    <property type="match status" value="1"/>
</dbReference>
<dbReference type="Gene3D" id="2.40.50.100">
    <property type="match status" value="1"/>
</dbReference>
<dbReference type="NCBIfam" id="TIGR01347">
    <property type="entry name" value="sucB"/>
    <property type="match status" value="1"/>
</dbReference>
<evidence type="ECO:0000259" key="11">
    <source>
        <dbReference type="PROSITE" id="PS50968"/>
    </source>
</evidence>
<feature type="domain" description="Lipoyl-binding" evidence="11">
    <location>
        <begin position="3"/>
        <end position="78"/>
    </location>
</feature>
<dbReference type="AlphaFoldDB" id="A0A4D6YJE3"/>
<proteinExistence type="inferred from homology"/>
<evidence type="ECO:0000256" key="4">
    <source>
        <dbReference type="ARBA" id="ARBA00007317"/>
    </source>
</evidence>
<gene>
    <name evidence="12" type="primary">sucB</name>
    <name evidence="12" type="ORF">D9V78_01040</name>
</gene>
<evidence type="ECO:0000256" key="9">
    <source>
        <dbReference type="ARBA" id="ARBA00052761"/>
    </source>
</evidence>
<dbReference type="Gene3D" id="3.30.559.10">
    <property type="entry name" value="Chloramphenicol acetyltransferase-like domain"/>
    <property type="match status" value="1"/>
</dbReference>
<evidence type="ECO:0000256" key="8">
    <source>
        <dbReference type="ARBA" id="ARBA00023315"/>
    </source>
</evidence>
<dbReference type="EMBL" id="CP032999">
    <property type="protein sequence ID" value="QCI26000.1"/>
    <property type="molecule type" value="Genomic_DNA"/>
</dbReference>
<dbReference type="EC" id="2.3.1.61" evidence="10"/>
<dbReference type="SUPFAM" id="SSF52777">
    <property type="entry name" value="CoA-dependent acyltransferases"/>
    <property type="match status" value="1"/>
</dbReference>
<accession>A0A4D6YJE3</accession>
<dbReference type="GO" id="GO:0004149">
    <property type="term" value="F:dihydrolipoyllysine-residue succinyltransferase activity"/>
    <property type="evidence" value="ECO:0007669"/>
    <property type="project" value="UniProtKB-UniRule"/>
</dbReference>
<organism evidence="12 13">
    <name type="scientific">Buchnera aphidicola</name>
    <name type="common">Sarucallis kahawaluokalani</name>
    <dbReference type="NCBI Taxonomy" id="1241878"/>
    <lineage>
        <taxon>Bacteria</taxon>
        <taxon>Pseudomonadati</taxon>
        <taxon>Pseudomonadota</taxon>
        <taxon>Gammaproteobacteria</taxon>
        <taxon>Enterobacterales</taxon>
        <taxon>Erwiniaceae</taxon>
        <taxon>Buchnera</taxon>
    </lineage>
</organism>
<protein>
    <recommendedName>
        <fullName evidence="10">Dihydrolipoyllysine-residue succinyltransferase</fullName>
        <ecNumber evidence="10">2.3.1.61</ecNumber>
    </recommendedName>
</protein>
<dbReference type="InterPro" id="IPR006255">
    <property type="entry name" value="SucB"/>
</dbReference>
<reference evidence="12 13" key="1">
    <citation type="submission" date="2018-10" db="EMBL/GenBank/DDBJ databases">
        <title>Comparative functional genomics of the obligate endosymbiont Buchnera aphidicola.</title>
        <authorList>
            <person name="Chong R.A."/>
        </authorList>
    </citation>
    <scope>NUCLEOTIDE SEQUENCE [LARGE SCALE GENOMIC DNA]</scope>
    <source>
        <strain evidence="12 13">Ska</strain>
    </source>
</reference>
<evidence type="ECO:0000256" key="5">
    <source>
        <dbReference type="ARBA" id="ARBA00022532"/>
    </source>
</evidence>
<dbReference type="PROSITE" id="PS00189">
    <property type="entry name" value="LIPOYL"/>
    <property type="match status" value="1"/>
</dbReference>
<comment type="catalytic activity">
    <reaction evidence="9">
        <text>N(6)-[(R)-dihydrolipoyl]-L-lysyl-[protein] + succinyl-CoA = N(6)-[(R)-S(8)-succinyldihydrolipoyl]-L-lysyl-[protein] + CoA</text>
        <dbReference type="Rhea" id="RHEA:15213"/>
        <dbReference type="Rhea" id="RHEA-COMP:10475"/>
        <dbReference type="Rhea" id="RHEA-COMP:20092"/>
        <dbReference type="ChEBI" id="CHEBI:57287"/>
        <dbReference type="ChEBI" id="CHEBI:57292"/>
        <dbReference type="ChEBI" id="CHEBI:83100"/>
        <dbReference type="ChEBI" id="CHEBI:83120"/>
        <dbReference type="EC" id="2.3.1.61"/>
    </reaction>
</comment>
<evidence type="ECO:0000313" key="12">
    <source>
        <dbReference type="EMBL" id="QCI26000.1"/>
    </source>
</evidence>
<dbReference type="GO" id="GO:0005829">
    <property type="term" value="C:cytosol"/>
    <property type="evidence" value="ECO:0007669"/>
    <property type="project" value="TreeGrafter"/>
</dbReference>
<keyword evidence="5" id="KW-0816">Tricarboxylic acid cycle</keyword>
<comment type="similarity">
    <text evidence="4">Belongs to the 2-oxoacid dehydrogenase family.</text>
</comment>
<dbReference type="InterPro" id="IPR003016">
    <property type="entry name" value="2-oxoA_DH_lipoyl-BS"/>
</dbReference>
<keyword evidence="7" id="KW-0450">Lipoyl</keyword>
<comment type="function">
    <text evidence="2">E2 component of the 2-oxoglutarate dehydrogenase (OGDH) complex which catalyzes the second step in the conversion of 2-oxoglutarate to succinyl-CoA and CO(2).</text>
</comment>
<dbReference type="GO" id="GO:0045252">
    <property type="term" value="C:oxoglutarate dehydrogenase complex"/>
    <property type="evidence" value="ECO:0007669"/>
    <property type="project" value="UniProtKB-UniRule"/>
</dbReference>
<dbReference type="InterPro" id="IPR000089">
    <property type="entry name" value="Biotin_lipoyl"/>
</dbReference>
<dbReference type="Proteomes" id="UP000298685">
    <property type="component" value="Chromosome"/>
</dbReference>
<dbReference type="Pfam" id="PF00364">
    <property type="entry name" value="Biotin_lipoyl"/>
    <property type="match status" value="1"/>
</dbReference>
<dbReference type="PANTHER" id="PTHR43416">
    <property type="entry name" value="DIHYDROLIPOYLLYSINE-RESIDUE SUCCINYLTRANSFERASE COMPONENT OF 2-OXOGLUTARATE DEHYDROGENASE COMPLEX, MITOCHONDRIAL-RELATED"/>
    <property type="match status" value="1"/>
</dbReference>
<comment type="cofactor">
    <cofactor evidence="1">
        <name>(R)-lipoate</name>
        <dbReference type="ChEBI" id="CHEBI:83088"/>
    </cofactor>
</comment>